<dbReference type="FunFam" id="3.40.50.10860:FF:000005">
    <property type="entry name" value="C-1-tetrahydrofolate synthase, cytoplasmic, putative"/>
    <property type="match status" value="1"/>
</dbReference>
<evidence type="ECO:0000256" key="7">
    <source>
        <dbReference type="ARBA" id="ARBA00036357"/>
    </source>
</evidence>
<dbReference type="InterPro" id="IPR036322">
    <property type="entry name" value="WD40_repeat_dom_sf"/>
</dbReference>
<keyword evidence="5" id="KW-0560">Oxidoreductase</keyword>
<dbReference type="HOGENOM" id="CLU_373956_0_0_1"/>
<feature type="domain" description="BBS7 beta-propeller" evidence="10">
    <location>
        <begin position="129"/>
        <end position="427"/>
    </location>
</feature>
<dbReference type="InterPro" id="IPR046346">
    <property type="entry name" value="Aminoacid_DH-like_N_sf"/>
</dbReference>
<gene>
    <name evidence="11" type="ORF">CGI_10022553</name>
</gene>
<dbReference type="GO" id="GO:0005930">
    <property type="term" value="C:axoneme"/>
    <property type="evidence" value="ECO:0007669"/>
    <property type="project" value="TreeGrafter"/>
</dbReference>
<dbReference type="InterPro" id="IPR056332">
    <property type="entry name" value="Beta-prop_BBS7"/>
</dbReference>
<dbReference type="SUPFAM" id="SSF53223">
    <property type="entry name" value="Aminoacid dehydrogenase-like, N-terminal domain"/>
    <property type="match status" value="1"/>
</dbReference>
<dbReference type="InterPro" id="IPR000672">
    <property type="entry name" value="THF_DH/CycHdrlase"/>
</dbReference>
<dbReference type="PANTHER" id="PTHR16074:SF4">
    <property type="entry name" value="BARDET-BIEDL SYNDROME 7 PROTEIN"/>
    <property type="match status" value="1"/>
</dbReference>
<dbReference type="GO" id="GO:0006730">
    <property type="term" value="P:one-carbon metabolic process"/>
    <property type="evidence" value="ECO:0007669"/>
    <property type="project" value="UniProtKB-KW"/>
</dbReference>
<accession>K1QNC8</accession>
<feature type="domain" description="Tetrahydrofolate dehydrogenase/cyclohydrolase catalytic" evidence="8">
    <location>
        <begin position="617"/>
        <end position="727"/>
    </location>
</feature>
<dbReference type="GO" id="GO:0004488">
    <property type="term" value="F:methylenetetrahydrofolate dehydrogenase (NADP+) activity"/>
    <property type="evidence" value="ECO:0007669"/>
    <property type="project" value="InterPro"/>
</dbReference>
<evidence type="ECO:0000313" key="11">
    <source>
        <dbReference type="EMBL" id="EKC35423.1"/>
    </source>
</evidence>
<dbReference type="InterPro" id="IPR020630">
    <property type="entry name" value="THF_DH/CycHdrlase_cat_dom"/>
</dbReference>
<name>K1QNC8_MAGGI</name>
<feature type="domain" description="BBS7 GAE" evidence="9">
    <location>
        <begin position="484"/>
        <end position="592"/>
    </location>
</feature>
<dbReference type="GO" id="GO:0004477">
    <property type="term" value="F:methenyltetrahydrofolate cyclohydrolase activity"/>
    <property type="evidence" value="ECO:0007669"/>
    <property type="project" value="UniProtKB-EC"/>
</dbReference>
<dbReference type="Pfam" id="PF00763">
    <property type="entry name" value="THF_DHG_CYH"/>
    <property type="match status" value="1"/>
</dbReference>
<evidence type="ECO:0000259" key="9">
    <source>
        <dbReference type="Pfam" id="PF23360"/>
    </source>
</evidence>
<reference evidence="11" key="1">
    <citation type="journal article" date="2012" name="Nature">
        <title>The oyster genome reveals stress adaptation and complexity of shell formation.</title>
        <authorList>
            <person name="Zhang G."/>
            <person name="Fang X."/>
            <person name="Guo X."/>
            <person name="Li L."/>
            <person name="Luo R."/>
            <person name="Xu F."/>
            <person name="Yang P."/>
            <person name="Zhang L."/>
            <person name="Wang X."/>
            <person name="Qi H."/>
            <person name="Xiong Z."/>
            <person name="Que H."/>
            <person name="Xie Y."/>
            <person name="Holland P.W."/>
            <person name="Paps J."/>
            <person name="Zhu Y."/>
            <person name="Wu F."/>
            <person name="Chen Y."/>
            <person name="Wang J."/>
            <person name="Peng C."/>
            <person name="Meng J."/>
            <person name="Yang L."/>
            <person name="Liu J."/>
            <person name="Wen B."/>
            <person name="Zhang N."/>
            <person name="Huang Z."/>
            <person name="Zhu Q."/>
            <person name="Feng Y."/>
            <person name="Mount A."/>
            <person name="Hedgecock D."/>
            <person name="Xu Z."/>
            <person name="Liu Y."/>
            <person name="Domazet-Loso T."/>
            <person name="Du Y."/>
            <person name="Sun X."/>
            <person name="Zhang S."/>
            <person name="Liu B."/>
            <person name="Cheng P."/>
            <person name="Jiang X."/>
            <person name="Li J."/>
            <person name="Fan D."/>
            <person name="Wang W."/>
            <person name="Fu W."/>
            <person name="Wang T."/>
            <person name="Wang B."/>
            <person name="Zhang J."/>
            <person name="Peng Z."/>
            <person name="Li Y."/>
            <person name="Li N."/>
            <person name="Wang J."/>
            <person name="Chen M."/>
            <person name="He Y."/>
            <person name="Tan F."/>
            <person name="Song X."/>
            <person name="Zheng Q."/>
            <person name="Huang R."/>
            <person name="Yang H."/>
            <person name="Du X."/>
            <person name="Chen L."/>
            <person name="Yang M."/>
            <person name="Gaffney P.M."/>
            <person name="Wang S."/>
            <person name="Luo L."/>
            <person name="She Z."/>
            <person name="Ming Y."/>
            <person name="Huang W."/>
            <person name="Zhang S."/>
            <person name="Huang B."/>
            <person name="Zhang Y."/>
            <person name="Qu T."/>
            <person name="Ni P."/>
            <person name="Miao G."/>
            <person name="Wang J."/>
            <person name="Wang Q."/>
            <person name="Steinberg C.E."/>
            <person name="Wang H."/>
            <person name="Li N."/>
            <person name="Qian L."/>
            <person name="Zhang G."/>
            <person name="Li Y."/>
            <person name="Yang H."/>
            <person name="Liu X."/>
            <person name="Wang J."/>
            <person name="Yin Y."/>
            <person name="Wang J."/>
        </authorList>
    </citation>
    <scope>NUCLEOTIDE SEQUENCE [LARGE SCALE GENOMIC DNA]</scope>
    <source>
        <strain evidence="11">05x7-T-G4-1.051#20</strain>
    </source>
</reference>
<proteinExistence type="predicted"/>
<evidence type="ECO:0000256" key="1">
    <source>
        <dbReference type="ARBA" id="ARBA00011738"/>
    </source>
</evidence>
<dbReference type="InterPro" id="IPR056334">
    <property type="entry name" value="BBS7_GAE_dom"/>
</dbReference>
<dbReference type="GO" id="GO:0034464">
    <property type="term" value="C:BBSome"/>
    <property type="evidence" value="ECO:0007669"/>
    <property type="project" value="TreeGrafter"/>
</dbReference>
<comment type="subunit">
    <text evidence="1">Homodimer.</text>
</comment>
<dbReference type="GO" id="GO:0036064">
    <property type="term" value="C:ciliary basal body"/>
    <property type="evidence" value="ECO:0007669"/>
    <property type="project" value="TreeGrafter"/>
</dbReference>
<evidence type="ECO:0000256" key="5">
    <source>
        <dbReference type="ARBA" id="ARBA00023002"/>
    </source>
</evidence>
<dbReference type="SUPFAM" id="SSF50978">
    <property type="entry name" value="WD40 repeat-like"/>
    <property type="match status" value="1"/>
</dbReference>
<sequence length="743" mass="82772">MTFRSLLSLFVLEGLDLTLDWSLFADISTRHDIDPFLSDVCLVIMVFCVIGTLTFVLELYLKYMEISKPESDLNSDVFSAATTWLEDIPMIGLGVYVAMTLRSHLSLVLYVKAVYAIFEAVGVTSSKSMRLLPPQIPGKPQRIVVGDHNGELQCLGMKKGEAVPVFNATLKKKITRVELGGPVGGTRERIFATSGSEIKGYTKKGKNFLSFDTSLAEPIQTMYVEGAELFTCGNYVYNHYHDCKDANHFLSADSICDVICIPTNKVPDVTPVLACQDRVLRVLQDSDLLYEVEVPGPPSVMQLYGNDGGDEGDEILYGTSDGRVGLVQIGRMAPSHRWELPNEKRNGGVLALDSYDITADGVLDLIVGRDDGLVEIYSYDESDEPIFRFKQQLSESVTSVQGGVIATQGFDEIVCSTYAGWISALTSEPNIKESGPDVYHLSDQGREKIIGLRGELEELQQKVVTEREKYQQTATSKTAISAVPHFDINDKFVLNREDASYTLSLELQLPIDNVLLQSDVPIDLLDVEKNSAVVSYSACNPEEGNFLLATYRCQANTTRLELKIRSIEGQYGTLQAYVTPRVQPKTCRVKQYQIKPLSLHQRTHVFDDARTLAAKLIDGRKIANEIKDEVKFEVEKMVKEGRRSPSLCVVLVGDDPASKTYIKNKIKACQYTGIESRSIQLPETIKEAELLDVIHGLNNDESVDGILVQLPVPDHITERRVCNAVDPIILTELFPFEYYILKW</sequence>
<dbReference type="InParanoid" id="K1QNC8"/>
<evidence type="ECO:0000259" key="8">
    <source>
        <dbReference type="Pfam" id="PF00763"/>
    </source>
</evidence>
<dbReference type="EC" id="3.5.4.9" evidence="2"/>
<evidence type="ECO:0000256" key="6">
    <source>
        <dbReference type="ARBA" id="ARBA00023268"/>
    </source>
</evidence>
<dbReference type="GO" id="GO:0060271">
    <property type="term" value="P:cilium assembly"/>
    <property type="evidence" value="ECO:0007669"/>
    <property type="project" value="TreeGrafter"/>
</dbReference>
<evidence type="ECO:0000256" key="4">
    <source>
        <dbReference type="ARBA" id="ARBA00022801"/>
    </source>
</evidence>
<dbReference type="PROSITE" id="PS00766">
    <property type="entry name" value="THF_DHG_CYH_1"/>
    <property type="match status" value="1"/>
</dbReference>
<dbReference type="PANTHER" id="PTHR16074">
    <property type="entry name" value="BARDET-BIEDL SYNDROME 7 PROTEIN"/>
    <property type="match status" value="1"/>
</dbReference>
<evidence type="ECO:0000256" key="3">
    <source>
        <dbReference type="ARBA" id="ARBA00022563"/>
    </source>
</evidence>
<dbReference type="PRINTS" id="PR00085">
    <property type="entry name" value="THFDHDRGNASE"/>
</dbReference>
<keyword evidence="4" id="KW-0378">Hydrolase</keyword>
<dbReference type="Gene3D" id="3.40.50.10860">
    <property type="entry name" value="Leucine Dehydrogenase, chain A, domain 1"/>
    <property type="match status" value="1"/>
</dbReference>
<organism evidence="11">
    <name type="scientific">Magallana gigas</name>
    <name type="common">Pacific oyster</name>
    <name type="synonym">Crassostrea gigas</name>
    <dbReference type="NCBI Taxonomy" id="29159"/>
    <lineage>
        <taxon>Eukaryota</taxon>
        <taxon>Metazoa</taxon>
        <taxon>Spiralia</taxon>
        <taxon>Lophotrochozoa</taxon>
        <taxon>Mollusca</taxon>
        <taxon>Bivalvia</taxon>
        <taxon>Autobranchia</taxon>
        <taxon>Pteriomorphia</taxon>
        <taxon>Ostreida</taxon>
        <taxon>Ostreoidea</taxon>
        <taxon>Ostreidae</taxon>
        <taxon>Magallana</taxon>
    </lineage>
</organism>
<dbReference type="GO" id="GO:0008104">
    <property type="term" value="P:intracellular protein localization"/>
    <property type="evidence" value="ECO:0007669"/>
    <property type="project" value="TreeGrafter"/>
</dbReference>
<dbReference type="Pfam" id="PF23360">
    <property type="entry name" value="BBS7_GAE"/>
    <property type="match status" value="1"/>
</dbReference>
<evidence type="ECO:0000259" key="10">
    <source>
        <dbReference type="Pfam" id="PF23743"/>
    </source>
</evidence>
<comment type="catalytic activity">
    <reaction evidence="7">
        <text>(6R)-5,10-methenyltetrahydrofolate + H2O = (6R)-10-formyltetrahydrofolate + H(+)</text>
        <dbReference type="Rhea" id="RHEA:23700"/>
        <dbReference type="ChEBI" id="CHEBI:15377"/>
        <dbReference type="ChEBI" id="CHEBI:15378"/>
        <dbReference type="ChEBI" id="CHEBI:57455"/>
        <dbReference type="ChEBI" id="CHEBI:195366"/>
        <dbReference type="EC" id="3.5.4.9"/>
    </reaction>
</comment>
<dbReference type="InterPro" id="IPR020867">
    <property type="entry name" value="THF_DH/CycHdrlase_CS"/>
</dbReference>
<keyword evidence="6" id="KW-0511">Multifunctional enzyme</keyword>
<dbReference type="EMBL" id="JH817161">
    <property type="protein sequence ID" value="EKC35423.1"/>
    <property type="molecule type" value="Genomic_DNA"/>
</dbReference>
<keyword evidence="3" id="KW-0554">One-carbon metabolism</keyword>
<dbReference type="AlphaFoldDB" id="K1QNC8"/>
<dbReference type="GO" id="GO:0043005">
    <property type="term" value="C:neuron projection"/>
    <property type="evidence" value="ECO:0007669"/>
    <property type="project" value="TreeGrafter"/>
</dbReference>
<protein>
    <recommendedName>
        <fullName evidence="2">methenyltetrahydrofolate cyclohydrolase</fullName>
        <ecNumber evidence="2">3.5.4.9</ecNumber>
    </recommendedName>
</protein>
<dbReference type="Pfam" id="PF23743">
    <property type="entry name" value="Beta-prop_BBS7"/>
    <property type="match status" value="1"/>
</dbReference>
<evidence type="ECO:0000256" key="2">
    <source>
        <dbReference type="ARBA" id="ARBA00012776"/>
    </source>
</evidence>
<dbReference type="GO" id="GO:0016020">
    <property type="term" value="C:membrane"/>
    <property type="evidence" value="ECO:0007669"/>
    <property type="project" value="TreeGrafter"/>
</dbReference>